<comment type="caution">
    <text evidence="1">The sequence shown here is derived from an EMBL/GenBank/DDBJ whole genome shotgun (WGS) entry which is preliminary data.</text>
</comment>
<sequence>MSYNVHLVQFISLNKWEDLGIFVETNAEGGGQLYRVVGSIQRGMEFQTSAMPRPDRTPCFESQACMGTIPARSLHLLEKTCLNVQPPAKQYELTVRLDPSRPLRQSRAWVNDVVAKLIADGIMQKSAEDDAPDAEADRPDQSGNGIEKENPVEQDK</sequence>
<accession>A0ACC1NMK1</accession>
<evidence type="ECO:0000313" key="1">
    <source>
        <dbReference type="EMBL" id="KAJ2980086.1"/>
    </source>
</evidence>
<name>A0ACC1NMK1_9HYPO</name>
<keyword evidence="2" id="KW-1185">Reference proteome</keyword>
<dbReference type="EMBL" id="JANJQO010000227">
    <property type="protein sequence ID" value="KAJ2980086.1"/>
    <property type="molecule type" value="Genomic_DNA"/>
</dbReference>
<reference evidence="1" key="1">
    <citation type="submission" date="2022-08" db="EMBL/GenBank/DDBJ databases">
        <title>Genome Sequence of Lecanicillium fungicola.</title>
        <authorList>
            <person name="Buettner E."/>
        </authorList>
    </citation>
    <scope>NUCLEOTIDE SEQUENCE</scope>
    <source>
        <strain evidence="1">Babe33</strain>
    </source>
</reference>
<protein>
    <submittedName>
        <fullName evidence="1">Uncharacterized protein</fullName>
    </submittedName>
</protein>
<proteinExistence type="predicted"/>
<evidence type="ECO:0000313" key="2">
    <source>
        <dbReference type="Proteomes" id="UP001143910"/>
    </source>
</evidence>
<organism evidence="1 2">
    <name type="scientific">Zarea fungicola</name>
    <dbReference type="NCBI Taxonomy" id="93591"/>
    <lineage>
        <taxon>Eukaryota</taxon>
        <taxon>Fungi</taxon>
        <taxon>Dikarya</taxon>
        <taxon>Ascomycota</taxon>
        <taxon>Pezizomycotina</taxon>
        <taxon>Sordariomycetes</taxon>
        <taxon>Hypocreomycetidae</taxon>
        <taxon>Hypocreales</taxon>
        <taxon>Cordycipitaceae</taxon>
        <taxon>Zarea</taxon>
    </lineage>
</organism>
<dbReference type="Proteomes" id="UP001143910">
    <property type="component" value="Unassembled WGS sequence"/>
</dbReference>
<gene>
    <name evidence="1" type="ORF">NQ176_g2857</name>
</gene>